<feature type="compositionally biased region" description="Basic and acidic residues" evidence="1">
    <location>
        <begin position="44"/>
        <end position="62"/>
    </location>
</feature>
<proteinExistence type="predicted"/>
<dbReference type="Proteomes" id="UP001172101">
    <property type="component" value="Unassembled WGS sequence"/>
</dbReference>
<protein>
    <submittedName>
        <fullName evidence="2">Uncharacterized protein</fullName>
    </submittedName>
</protein>
<evidence type="ECO:0000313" key="3">
    <source>
        <dbReference type="Proteomes" id="UP001172101"/>
    </source>
</evidence>
<reference evidence="2" key="1">
    <citation type="submission" date="2023-06" db="EMBL/GenBank/DDBJ databases">
        <title>Genome-scale phylogeny and comparative genomics of the fungal order Sordariales.</title>
        <authorList>
            <consortium name="Lawrence Berkeley National Laboratory"/>
            <person name="Hensen N."/>
            <person name="Bonometti L."/>
            <person name="Westerberg I."/>
            <person name="Brannstrom I.O."/>
            <person name="Guillou S."/>
            <person name="Cros-Aarteil S."/>
            <person name="Calhoun S."/>
            <person name="Haridas S."/>
            <person name="Kuo A."/>
            <person name="Mondo S."/>
            <person name="Pangilinan J."/>
            <person name="Riley R."/>
            <person name="LaButti K."/>
            <person name="Andreopoulos B."/>
            <person name="Lipzen A."/>
            <person name="Chen C."/>
            <person name="Yanf M."/>
            <person name="Daum C."/>
            <person name="Ng V."/>
            <person name="Clum A."/>
            <person name="Steindorff A."/>
            <person name="Ohm R."/>
            <person name="Martin F."/>
            <person name="Silar P."/>
            <person name="Natvig D."/>
            <person name="Lalanne C."/>
            <person name="Gautier V."/>
            <person name="Ament-velasquez S.L."/>
            <person name="Kruys A."/>
            <person name="Hutchinson M.I."/>
            <person name="Powell A.J."/>
            <person name="Barry K."/>
            <person name="Miller A.N."/>
            <person name="Grigoriev I.V."/>
            <person name="Debuchy R."/>
            <person name="Gladieux P."/>
            <person name="Thoren M.H."/>
            <person name="Johannesson H."/>
        </authorList>
    </citation>
    <scope>NUCLEOTIDE SEQUENCE</scope>
    <source>
        <strain evidence="2">SMH2392-1A</strain>
    </source>
</reference>
<sequence>MITPHRPLLRLTGAPLRSFTSSRPGSRQASPPSQCSNPNKQLPRRPEKRVELTATVVEDRPDSPCALFR</sequence>
<comment type="caution">
    <text evidence="2">The sequence shown here is derived from an EMBL/GenBank/DDBJ whole genome shotgun (WGS) entry which is preliminary data.</text>
</comment>
<organism evidence="2 3">
    <name type="scientific">Lasiosphaeria miniovina</name>
    <dbReference type="NCBI Taxonomy" id="1954250"/>
    <lineage>
        <taxon>Eukaryota</taxon>
        <taxon>Fungi</taxon>
        <taxon>Dikarya</taxon>
        <taxon>Ascomycota</taxon>
        <taxon>Pezizomycotina</taxon>
        <taxon>Sordariomycetes</taxon>
        <taxon>Sordariomycetidae</taxon>
        <taxon>Sordariales</taxon>
        <taxon>Lasiosphaeriaceae</taxon>
        <taxon>Lasiosphaeria</taxon>
    </lineage>
</organism>
<evidence type="ECO:0000256" key="1">
    <source>
        <dbReference type="SAM" id="MobiDB-lite"/>
    </source>
</evidence>
<dbReference type="AlphaFoldDB" id="A0AA39ZTA7"/>
<gene>
    <name evidence="2" type="ORF">B0T26DRAFT_492365</name>
</gene>
<dbReference type="EMBL" id="JAUIRO010000008">
    <property type="protein sequence ID" value="KAK0703213.1"/>
    <property type="molecule type" value="Genomic_DNA"/>
</dbReference>
<dbReference type="RefSeq" id="XP_060290072.1">
    <property type="nucleotide sequence ID" value="XM_060435330.1"/>
</dbReference>
<dbReference type="GeneID" id="85318600"/>
<feature type="region of interest" description="Disordered" evidence="1">
    <location>
        <begin position="1"/>
        <end position="69"/>
    </location>
</feature>
<accession>A0AA39ZTA7</accession>
<name>A0AA39ZTA7_9PEZI</name>
<evidence type="ECO:0000313" key="2">
    <source>
        <dbReference type="EMBL" id="KAK0703213.1"/>
    </source>
</evidence>
<keyword evidence="3" id="KW-1185">Reference proteome</keyword>
<feature type="compositionally biased region" description="Polar residues" evidence="1">
    <location>
        <begin position="18"/>
        <end position="40"/>
    </location>
</feature>